<keyword evidence="1" id="KW-1133">Transmembrane helix</keyword>
<feature type="transmembrane region" description="Helical" evidence="1">
    <location>
        <begin position="91"/>
        <end position="113"/>
    </location>
</feature>
<feature type="transmembrane region" description="Helical" evidence="1">
    <location>
        <begin position="20"/>
        <end position="41"/>
    </location>
</feature>
<accession>A0A5C8ZFF7</accession>
<keyword evidence="1" id="KW-0472">Membrane</keyword>
<name>A0A5C8ZFF7_9ACTN</name>
<proteinExistence type="predicted"/>
<evidence type="ECO:0000313" key="2">
    <source>
        <dbReference type="EMBL" id="TXR56577.1"/>
    </source>
</evidence>
<dbReference type="Proteomes" id="UP000321234">
    <property type="component" value="Unassembled WGS sequence"/>
</dbReference>
<gene>
    <name evidence="2" type="ORF">FMM08_07240</name>
</gene>
<organism evidence="2 3">
    <name type="scientific">Quadrisphaera setariae</name>
    <dbReference type="NCBI Taxonomy" id="2593304"/>
    <lineage>
        <taxon>Bacteria</taxon>
        <taxon>Bacillati</taxon>
        <taxon>Actinomycetota</taxon>
        <taxon>Actinomycetes</taxon>
        <taxon>Kineosporiales</taxon>
        <taxon>Kineosporiaceae</taxon>
        <taxon>Quadrisphaera</taxon>
    </lineage>
</organism>
<keyword evidence="1" id="KW-0812">Transmembrane</keyword>
<protein>
    <submittedName>
        <fullName evidence="2">Uncharacterized protein</fullName>
    </submittedName>
</protein>
<keyword evidence="3" id="KW-1185">Reference proteome</keyword>
<comment type="caution">
    <text evidence="2">The sequence shown here is derived from an EMBL/GenBank/DDBJ whole genome shotgun (WGS) entry which is preliminary data.</text>
</comment>
<evidence type="ECO:0000256" key="1">
    <source>
        <dbReference type="SAM" id="Phobius"/>
    </source>
</evidence>
<evidence type="ECO:0000313" key="3">
    <source>
        <dbReference type="Proteomes" id="UP000321234"/>
    </source>
</evidence>
<sequence length="122" mass="12673">MTTVDHVRPVSVRRPRGGWRWTAAGTVAFPVLWALSALLVGSLGMHPVWGAVHVAVLGLAVCVGLGHRWAYTGVVVLGSAVFVDSVTNPGMLAAAGWVFGTLYLAIGVALLLASRRGASARS</sequence>
<dbReference type="EMBL" id="VKAC01000004">
    <property type="protein sequence ID" value="TXR56577.1"/>
    <property type="molecule type" value="Genomic_DNA"/>
</dbReference>
<dbReference type="OrthoDB" id="9917667at2"/>
<reference evidence="2 3" key="1">
    <citation type="submission" date="2019-07" db="EMBL/GenBank/DDBJ databases">
        <title>Quadrisphaera sp. strain DD2A genome sequencing and assembly.</title>
        <authorList>
            <person name="Kim I."/>
        </authorList>
    </citation>
    <scope>NUCLEOTIDE SEQUENCE [LARGE SCALE GENOMIC DNA]</scope>
    <source>
        <strain evidence="2 3">DD2A</strain>
    </source>
</reference>
<feature type="transmembrane region" description="Helical" evidence="1">
    <location>
        <begin position="48"/>
        <end position="71"/>
    </location>
</feature>
<dbReference type="AlphaFoldDB" id="A0A5C8ZFF7"/>